<proteinExistence type="predicted"/>
<protein>
    <submittedName>
        <fullName evidence="4">ABC transporter substrate-binding protein</fullName>
    </submittedName>
</protein>
<reference evidence="5" key="1">
    <citation type="submission" date="2016-05" db="EMBL/GenBank/DDBJ databases">
        <title>Paenibacillus oryzae. sp. nov., isolated from the rice root.</title>
        <authorList>
            <person name="Zhang J."/>
            <person name="Zhang X."/>
        </authorList>
    </citation>
    <scope>NUCLEOTIDE SEQUENCE [LARGE SCALE GENOMIC DNA]</scope>
    <source>
        <strain evidence="5">KCTC13222</strain>
    </source>
</reference>
<evidence type="ECO:0000313" key="5">
    <source>
        <dbReference type="Proteomes" id="UP000093309"/>
    </source>
</evidence>
<sequence>MGNYSKKKSVSVALSVVVASSLFVACSKDSTNEQSDTSSAKPTTAPTAQVGKYPLTTQDTLTSWEQIDTNLTSFVPNLADAPFGKQLEKETGVKVKYTHPADGQSKDQFNLLIASNSLPDVIEYNWGGVGGGGGTGYPGGPEKAIADKIILPLNDLINKSAPNLKKLLQQDKELDKMIKTDNGTYYAFPMIRPDNGLVFRGPMIRKDWLDELNLQVPTTIDEWYTVLKAFKEKKGASAPFTAQYSNEMNIQDAFIGAFKTANRFYVDDQGKIKYGPIDPQFKDALSLLRKWYAEGLIDKDFALNTDTKALDNKLMSDSAGATVGLLSGGMGRWMDTGKKKDPKFQLVAAPYPTLNKGERAYIGQRDFKYNPIASKAVTGDSKNAELAVKWLDYAYSEKGSLLFNFGIEGESYTMNNGVPTFTDKIKKNEKYNLQQMVSQYTKPNGPFLGDSRKSFNTYKEQDDAIKIWGETDAAKHVMPLFLTPTADESKELAKYNTAITSYKEEMFVKFVMGKEPIEKFDDYVKRIKEMGIDKVIKIYQDSFDRYNKR</sequence>
<organism evidence="4 5">
    <name type="scientific">Paenibacillus pectinilyticus</name>
    <dbReference type="NCBI Taxonomy" id="512399"/>
    <lineage>
        <taxon>Bacteria</taxon>
        <taxon>Bacillati</taxon>
        <taxon>Bacillota</taxon>
        <taxon>Bacilli</taxon>
        <taxon>Bacillales</taxon>
        <taxon>Paenibacillaceae</taxon>
        <taxon>Paenibacillus</taxon>
    </lineage>
</organism>
<dbReference type="PANTHER" id="PTHR43649">
    <property type="entry name" value="ARABINOSE-BINDING PROTEIN-RELATED"/>
    <property type="match status" value="1"/>
</dbReference>
<dbReference type="OrthoDB" id="9787283at2"/>
<evidence type="ECO:0000256" key="1">
    <source>
        <dbReference type="ARBA" id="ARBA00022729"/>
    </source>
</evidence>
<dbReference type="PROSITE" id="PS51257">
    <property type="entry name" value="PROKAR_LIPOPROTEIN"/>
    <property type="match status" value="1"/>
</dbReference>
<name>A0A1C1A4I7_9BACL</name>
<keyword evidence="1 3" id="KW-0732">Signal</keyword>
<dbReference type="InterPro" id="IPR050490">
    <property type="entry name" value="Bact_solute-bd_prot1"/>
</dbReference>
<comment type="caution">
    <text evidence="4">The sequence shown here is derived from an EMBL/GenBank/DDBJ whole genome shotgun (WGS) entry which is preliminary data.</text>
</comment>
<evidence type="ECO:0000256" key="3">
    <source>
        <dbReference type="SAM" id="SignalP"/>
    </source>
</evidence>
<keyword evidence="5" id="KW-1185">Reference proteome</keyword>
<evidence type="ECO:0000313" key="4">
    <source>
        <dbReference type="EMBL" id="OCT15469.1"/>
    </source>
</evidence>
<accession>A0A1C1A4I7</accession>
<dbReference type="EMBL" id="LYPC01000014">
    <property type="protein sequence ID" value="OCT15469.1"/>
    <property type="molecule type" value="Genomic_DNA"/>
</dbReference>
<dbReference type="PANTHER" id="PTHR43649:SF33">
    <property type="entry name" value="POLYGALACTURONAN_RHAMNOGALACTURONAN-BINDING PROTEIN YTCQ"/>
    <property type="match status" value="1"/>
</dbReference>
<dbReference type="SUPFAM" id="SSF53850">
    <property type="entry name" value="Periplasmic binding protein-like II"/>
    <property type="match status" value="1"/>
</dbReference>
<dbReference type="RefSeq" id="WP_065852379.1">
    <property type="nucleotide sequence ID" value="NZ_LYPC01000014.1"/>
</dbReference>
<dbReference type="Gene3D" id="3.40.190.10">
    <property type="entry name" value="Periplasmic binding protein-like II"/>
    <property type="match status" value="2"/>
</dbReference>
<dbReference type="STRING" id="512399.A8709_15445"/>
<feature type="compositionally biased region" description="Low complexity" evidence="2">
    <location>
        <begin position="37"/>
        <end position="48"/>
    </location>
</feature>
<evidence type="ECO:0000256" key="2">
    <source>
        <dbReference type="SAM" id="MobiDB-lite"/>
    </source>
</evidence>
<dbReference type="AlphaFoldDB" id="A0A1C1A4I7"/>
<dbReference type="Proteomes" id="UP000093309">
    <property type="component" value="Unassembled WGS sequence"/>
</dbReference>
<feature type="signal peptide" evidence="3">
    <location>
        <begin position="1"/>
        <end position="25"/>
    </location>
</feature>
<gene>
    <name evidence="4" type="ORF">A8709_15445</name>
</gene>
<feature type="chain" id="PRO_5038523063" evidence="3">
    <location>
        <begin position="26"/>
        <end position="549"/>
    </location>
</feature>
<feature type="region of interest" description="Disordered" evidence="2">
    <location>
        <begin position="31"/>
        <end position="51"/>
    </location>
</feature>